<evidence type="ECO:0000259" key="1">
    <source>
        <dbReference type="Pfam" id="PF13530"/>
    </source>
</evidence>
<dbReference type="SUPFAM" id="SSF55718">
    <property type="entry name" value="SCP-like"/>
    <property type="match status" value="1"/>
</dbReference>
<dbReference type="Gene3D" id="3.30.1050.10">
    <property type="entry name" value="SCP2 sterol-binding domain"/>
    <property type="match status" value="1"/>
</dbReference>
<reference evidence="3 4" key="1">
    <citation type="journal article" date="2015" name="Infect. Genet. Evol.">
        <title>Genomic sequences of six botulinum neurotoxin-producing strains representing three clostridial species illustrate the mobility and diversity of botulinum neurotoxin genes.</title>
        <authorList>
            <person name="Smith T.J."/>
            <person name="Hill K.K."/>
            <person name="Xie G."/>
            <person name="Foley B.T."/>
            <person name="Williamson C.H."/>
            <person name="Foster J.T."/>
            <person name="Johnson S.L."/>
            <person name="Chertkov O."/>
            <person name="Teshima H."/>
            <person name="Gibbons H.S."/>
            <person name="Johnsky L.A."/>
            <person name="Karavis M.A."/>
            <person name="Smith L.A."/>
        </authorList>
    </citation>
    <scope>NUCLEOTIDE SEQUENCE [LARGE SCALE GENOMIC DNA]</scope>
    <source>
        <strain evidence="3 4">CDC 2741</strain>
    </source>
</reference>
<dbReference type="PANTHER" id="PTHR37817:SF1">
    <property type="entry name" value="N-ACETYLTRANSFERASE EIS"/>
    <property type="match status" value="1"/>
</dbReference>
<comment type="caution">
    <text evidence="3">The sequence shown here is derived from an EMBL/GenBank/DDBJ whole genome shotgun (WGS) entry which is preliminary data.</text>
</comment>
<dbReference type="EMBL" id="AYSO01000011">
    <property type="protein sequence ID" value="KIE48231.1"/>
    <property type="molecule type" value="Genomic_DNA"/>
</dbReference>
<dbReference type="InterPro" id="IPR025559">
    <property type="entry name" value="Eis_dom"/>
</dbReference>
<accession>A0A0C1RCY0</accession>
<sequence>MRVIKRLEECYIESFVEIVANAYPANGIFTKEDKERFKNNIIKTQNEKPNVNFYGVFEDSALLGGMRYHDFNMNLLSQKIKAAGVGCIAVDLIHKKEKVAIDIIKDFIYHYRNQGVSMALLYPFRPDFYKNMGFGFGTSINQFRVKPCNLPKGTSKAHLQFLNIEDVHELCNFYNKMVMETNGLIEKHDYEFKILFDNASNKILAYGVIDEIKGYVVFEFKKGDTEAFTINDMVIKEFLYEDPEVFLEFMTFFNSQNDQIRYILFNTQDENFRFALEDPRDGADIILTGVYHQCSRQGTGIMYRVIDVSKLFKDLEGHNFKNQNCRLKLTIADTLIKENNGSHIIHFNDGKATLNKNKDFDVELMMDVSDFSSLITCVVDINSLYRYGKIKISNIEYLKVLNEIFSSDEKPICMTQF</sequence>
<dbReference type="Proteomes" id="UP000031366">
    <property type="component" value="Unassembled WGS sequence"/>
</dbReference>
<dbReference type="PANTHER" id="PTHR37817">
    <property type="entry name" value="N-ACETYLTRANSFERASE EIS"/>
    <property type="match status" value="1"/>
</dbReference>
<dbReference type="Gene3D" id="3.40.630.30">
    <property type="match status" value="2"/>
</dbReference>
<dbReference type="OrthoDB" id="2379505at2"/>
<dbReference type="GO" id="GO:0030649">
    <property type="term" value="P:aminoglycoside antibiotic catabolic process"/>
    <property type="evidence" value="ECO:0007669"/>
    <property type="project" value="TreeGrafter"/>
</dbReference>
<dbReference type="SUPFAM" id="SSF55729">
    <property type="entry name" value="Acyl-CoA N-acyltransferases (Nat)"/>
    <property type="match status" value="1"/>
</dbReference>
<dbReference type="STRING" id="29341.RSJ17_10085"/>
<keyword evidence="4" id="KW-1185">Reference proteome</keyword>
<protein>
    <submittedName>
        <fullName evidence="3">Acetyltransferase domain protein</fullName>
    </submittedName>
</protein>
<dbReference type="Pfam" id="PF17668">
    <property type="entry name" value="Acetyltransf_17"/>
    <property type="match status" value="1"/>
</dbReference>
<dbReference type="InterPro" id="IPR016181">
    <property type="entry name" value="Acyl_CoA_acyltransferase"/>
</dbReference>
<dbReference type="GO" id="GO:0034069">
    <property type="term" value="F:aminoglycoside N-acetyltransferase activity"/>
    <property type="evidence" value="ECO:0007669"/>
    <property type="project" value="TreeGrafter"/>
</dbReference>
<organism evidence="3 4">
    <name type="scientific">Clostridium argentinense CDC 2741</name>
    <dbReference type="NCBI Taxonomy" id="1418104"/>
    <lineage>
        <taxon>Bacteria</taxon>
        <taxon>Bacillati</taxon>
        <taxon>Bacillota</taxon>
        <taxon>Clostridia</taxon>
        <taxon>Eubacteriales</taxon>
        <taxon>Clostridiaceae</taxon>
        <taxon>Clostridium</taxon>
    </lineage>
</organism>
<dbReference type="RefSeq" id="WP_039630106.1">
    <property type="nucleotide sequence ID" value="NZ_AYSO01000011.1"/>
</dbReference>
<dbReference type="InterPro" id="IPR051554">
    <property type="entry name" value="Acetyltransferase_Eis"/>
</dbReference>
<dbReference type="Pfam" id="PF13527">
    <property type="entry name" value="Acetyltransf_9"/>
    <property type="match status" value="1"/>
</dbReference>
<proteinExistence type="predicted"/>
<dbReference type="InterPro" id="IPR036527">
    <property type="entry name" value="SCP2_sterol-bd_dom_sf"/>
</dbReference>
<dbReference type="InterPro" id="IPR041380">
    <property type="entry name" value="Acetyltransf_17"/>
</dbReference>
<gene>
    <name evidence="3" type="ORF">U732_4052</name>
</gene>
<feature type="domain" description="Enhanced intracellular survival protein" evidence="1">
    <location>
        <begin position="320"/>
        <end position="413"/>
    </location>
</feature>
<evidence type="ECO:0000259" key="2">
    <source>
        <dbReference type="Pfam" id="PF17668"/>
    </source>
</evidence>
<name>A0A0C1RCY0_9CLOT</name>
<feature type="domain" description="Eis-like acetyltransferase" evidence="2">
    <location>
        <begin position="201"/>
        <end position="284"/>
    </location>
</feature>
<evidence type="ECO:0000313" key="4">
    <source>
        <dbReference type="Proteomes" id="UP000031366"/>
    </source>
</evidence>
<keyword evidence="3" id="KW-0808">Transferase</keyword>
<dbReference type="Pfam" id="PF13530">
    <property type="entry name" value="SCP2_2"/>
    <property type="match status" value="1"/>
</dbReference>
<dbReference type="AlphaFoldDB" id="A0A0C1RCY0"/>
<evidence type="ECO:0000313" key="3">
    <source>
        <dbReference type="EMBL" id="KIE48231.1"/>
    </source>
</evidence>